<feature type="transmembrane region" description="Helical" evidence="1">
    <location>
        <begin position="12"/>
        <end position="35"/>
    </location>
</feature>
<reference evidence="2" key="1">
    <citation type="submission" date="2018-06" db="EMBL/GenBank/DDBJ databases">
        <authorList>
            <person name="Zhirakovskaya E."/>
        </authorList>
    </citation>
    <scope>NUCLEOTIDE SEQUENCE</scope>
</reference>
<organism evidence="2">
    <name type="scientific">hydrothermal vent metagenome</name>
    <dbReference type="NCBI Taxonomy" id="652676"/>
    <lineage>
        <taxon>unclassified sequences</taxon>
        <taxon>metagenomes</taxon>
        <taxon>ecological metagenomes</taxon>
    </lineage>
</organism>
<gene>
    <name evidence="2" type="ORF">MNBD_GAMMA10-361</name>
</gene>
<keyword evidence="1" id="KW-0812">Transmembrane</keyword>
<keyword evidence="1" id="KW-0472">Membrane</keyword>
<proteinExistence type="predicted"/>
<keyword evidence="1" id="KW-1133">Transmembrane helix</keyword>
<evidence type="ECO:0000256" key="1">
    <source>
        <dbReference type="SAM" id="Phobius"/>
    </source>
</evidence>
<dbReference type="EMBL" id="UOFJ01000653">
    <property type="protein sequence ID" value="VAW72225.1"/>
    <property type="molecule type" value="Genomic_DNA"/>
</dbReference>
<dbReference type="AlphaFoldDB" id="A0A3B0XV78"/>
<name>A0A3B0XV78_9ZZZZ</name>
<feature type="non-terminal residue" evidence="2">
    <location>
        <position position="108"/>
    </location>
</feature>
<accession>A0A3B0XV78</accession>
<protein>
    <submittedName>
        <fullName evidence="2">Uncharacterized protein</fullName>
    </submittedName>
</protein>
<evidence type="ECO:0000313" key="2">
    <source>
        <dbReference type="EMBL" id="VAW72225.1"/>
    </source>
</evidence>
<sequence length="108" mass="12510">MSRHKKRFPAFLLHRRLGLLLVAFIIILAITGIMLNHTDGLQLSQHRVNNAIVLSLYEINPKNPIISYHSRQHIISQLDSQIYFDRQKLLNDSQQLRGVINTQNMIIA</sequence>